<sequence>MVWFAIRPYLLCGFVSCYDMRSGVSILLYTYFDYFIPDSILIYTITTTQHNTSIQTIQQHTKCPPNPKPLIAITPVCKMITAQTTGFGILLNNIVYRATAGRGLFAGLQDVKHYNVESGWAKRKSETAQPGILGSLWSRLTGL</sequence>
<evidence type="ECO:0000313" key="2">
    <source>
        <dbReference type="Proteomes" id="UP000037696"/>
    </source>
</evidence>
<protein>
    <submittedName>
        <fullName evidence="1">Uncharacterized protein</fullName>
    </submittedName>
</protein>
<dbReference type="Proteomes" id="UP000037696">
    <property type="component" value="Unassembled WGS sequence"/>
</dbReference>
<organism evidence="1 2">
    <name type="scientific">Penicillium nordicum</name>
    <dbReference type="NCBI Taxonomy" id="229535"/>
    <lineage>
        <taxon>Eukaryota</taxon>
        <taxon>Fungi</taxon>
        <taxon>Dikarya</taxon>
        <taxon>Ascomycota</taxon>
        <taxon>Pezizomycotina</taxon>
        <taxon>Eurotiomycetes</taxon>
        <taxon>Eurotiomycetidae</taxon>
        <taxon>Eurotiales</taxon>
        <taxon>Aspergillaceae</taxon>
        <taxon>Penicillium</taxon>
    </lineage>
</organism>
<dbReference type="AlphaFoldDB" id="A0A0M8P8X5"/>
<comment type="caution">
    <text evidence="1">The sequence shown here is derived from an EMBL/GenBank/DDBJ whole genome shotgun (WGS) entry which is preliminary data.</text>
</comment>
<keyword evidence="2" id="KW-1185">Reference proteome</keyword>
<name>A0A0M8P8X5_9EURO</name>
<accession>A0A0M8P8X5</accession>
<dbReference type="EMBL" id="LHQQ01000013">
    <property type="protein sequence ID" value="KOS47726.1"/>
    <property type="molecule type" value="Genomic_DNA"/>
</dbReference>
<reference evidence="1 2" key="1">
    <citation type="submission" date="2015-08" db="EMBL/GenBank/DDBJ databases">
        <title>Genome sequencing of Penicillium nordicum.</title>
        <authorList>
            <person name="Nguyen H.D."/>
            <person name="Seifert K.A."/>
        </authorList>
    </citation>
    <scope>NUCLEOTIDE SEQUENCE [LARGE SCALE GENOMIC DNA]</scope>
    <source>
        <strain evidence="1 2">DAOMC 185683</strain>
    </source>
</reference>
<dbReference type="OrthoDB" id="4525861at2759"/>
<proteinExistence type="predicted"/>
<evidence type="ECO:0000313" key="1">
    <source>
        <dbReference type="EMBL" id="KOS47726.1"/>
    </source>
</evidence>
<gene>
    <name evidence="1" type="ORF">ACN38_g1359</name>
</gene>